<dbReference type="RefSeq" id="WP_344642614.1">
    <property type="nucleotide sequence ID" value="NZ_BAAASS010000002.1"/>
</dbReference>
<reference evidence="3" key="1">
    <citation type="journal article" date="2019" name="Int. J. Syst. Evol. Microbiol.">
        <title>The Global Catalogue of Microorganisms (GCM) 10K type strain sequencing project: providing services to taxonomists for standard genome sequencing and annotation.</title>
        <authorList>
            <consortium name="The Broad Institute Genomics Platform"/>
            <consortium name="The Broad Institute Genome Sequencing Center for Infectious Disease"/>
            <person name="Wu L."/>
            <person name="Ma J."/>
        </authorList>
    </citation>
    <scope>NUCLEOTIDE SEQUENCE [LARGE SCALE GENOMIC DNA]</scope>
    <source>
        <strain evidence="3">CCM 8479</strain>
    </source>
</reference>
<sequence length="143" mass="14907">MFKKKSTRVAVLGAAGLVLAATGATVASAVDDNVKAPYVQTGATGNDDGSILLAKHLASVTRGSPGRYCVLFKIPVANSFFTTSSNRYRLFVVSEIPPRVCGNDTVGGPAEVIPKAAKDDLCDLSVQLGGVVLVFLNAQRAWP</sequence>
<keyword evidence="3" id="KW-1185">Reference proteome</keyword>
<name>A0ABW0DFN6_STRFI</name>
<evidence type="ECO:0000313" key="3">
    <source>
        <dbReference type="Proteomes" id="UP001596156"/>
    </source>
</evidence>
<evidence type="ECO:0000256" key="1">
    <source>
        <dbReference type="SAM" id="SignalP"/>
    </source>
</evidence>
<comment type="caution">
    <text evidence="2">The sequence shown here is derived from an EMBL/GenBank/DDBJ whole genome shotgun (WGS) entry which is preliminary data.</text>
</comment>
<gene>
    <name evidence="2" type="ORF">ACFPN6_26170</name>
</gene>
<dbReference type="Proteomes" id="UP001596156">
    <property type="component" value="Unassembled WGS sequence"/>
</dbReference>
<dbReference type="EMBL" id="JBHSKL010000037">
    <property type="protein sequence ID" value="MFC5227995.1"/>
    <property type="molecule type" value="Genomic_DNA"/>
</dbReference>
<proteinExistence type="predicted"/>
<feature type="chain" id="PRO_5046438915" description="Secreted protein" evidence="1">
    <location>
        <begin position="21"/>
        <end position="143"/>
    </location>
</feature>
<feature type="signal peptide" evidence="1">
    <location>
        <begin position="1"/>
        <end position="20"/>
    </location>
</feature>
<protein>
    <recommendedName>
        <fullName evidence="4">Secreted protein</fullName>
    </recommendedName>
</protein>
<accession>A0ABW0DFN6</accession>
<organism evidence="2 3">
    <name type="scientific">Streptomyces fimbriatus</name>
    <dbReference type="NCBI Taxonomy" id="68197"/>
    <lineage>
        <taxon>Bacteria</taxon>
        <taxon>Bacillati</taxon>
        <taxon>Actinomycetota</taxon>
        <taxon>Actinomycetes</taxon>
        <taxon>Kitasatosporales</taxon>
        <taxon>Streptomycetaceae</taxon>
        <taxon>Streptomyces</taxon>
    </lineage>
</organism>
<keyword evidence="1" id="KW-0732">Signal</keyword>
<evidence type="ECO:0008006" key="4">
    <source>
        <dbReference type="Google" id="ProtNLM"/>
    </source>
</evidence>
<evidence type="ECO:0000313" key="2">
    <source>
        <dbReference type="EMBL" id="MFC5227995.1"/>
    </source>
</evidence>